<keyword evidence="2" id="KW-1185">Reference proteome</keyword>
<sequence>MSTTDIYLHIPKCGGSSLRTLFAQNYSSADIISFAGYRPELDWFRATPPEYKARYRLIQGHVPYGVHEGLMGSLPGVRYVTLFRDPVERHFSEIKYGLRSPYHPLHGEFASGRLSLDRWATYPETDPYFENTITRYLTGGPDILDVDTRASRLTPVSTAELAIAKERLLGFAAFGFADDFTRSVLLIGKALGWKTVAYAVRNVSPETPIAPEAYAAAKSHFAMDMDLLRFARALYEERVRMAGTLLEDAAVELDAAIACALKSAPDQRYQEYVLGVSPVPPSPEISAVPRQSAIDRFLVEAS</sequence>
<accession>A0ABU0MUJ3</accession>
<dbReference type="InterPro" id="IPR027417">
    <property type="entry name" value="P-loop_NTPase"/>
</dbReference>
<dbReference type="PANTHER" id="PTHR32301">
    <property type="entry name" value="COUNTIN RECEPTOR CNR3-RELATED"/>
    <property type="match status" value="1"/>
</dbReference>
<evidence type="ECO:0008006" key="3">
    <source>
        <dbReference type="Google" id="ProtNLM"/>
    </source>
</evidence>
<dbReference type="InterPro" id="IPR053259">
    <property type="entry name" value="Golvesin-related_Golgi"/>
</dbReference>
<dbReference type="RefSeq" id="WP_209990524.1">
    <property type="nucleotide sequence ID" value="NZ_JAGINO010000035.1"/>
</dbReference>
<name>A0ABU0MUJ3_9PROT</name>
<dbReference type="SUPFAM" id="SSF52540">
    <property type="entry name" value="P-loop containing nucleoside triphosphate hydrolases"/>
    <property type="match status" value="1"/>
</dbReference>
<gene>
    <name evidence="1" type="ORF">QO018_005888</name>
</gene>
<protein>
    <recommendedName>
        <fullName evidence="3">Sulfotransferase family protein</fullName>
    </recommendedName>
</protein>
<comment type="caution">
    <text evidence="1">The sequence shown here is derived from an EMBL/GenBank/DDBJ whole genome shotgun (WGS) entry which is preliminary data.</text>
</comment>
<dbReference type="EMBL" id="JAUSVU010000035">
    <property type="protein sequence ID" value="MDQ0536989.1"/>
    <property type="molecule type" value="Genomic_DNA"/>
</dbReference>
<dbReference type="Proteomes" id="UP001244552">
    <property type="component" value="Unassembled WGS sequence"/>
</dbReference>
<proteinExistence type="predicted"/>
<evidence type="ECO:0000313" key="2">
    <source>
        <dbReference type="Proteomes" id="UP001244552"/>
    </source>
</evidence>
<dbReference type="PANTHER" id="PTHR32301:SF6">
    <property type="entry name" value="GOLVESIN-RELATED"/>
    <property type="match status" value="1"/>
</dbReference>
<reference evidence="1 2" key="1">
    <citation type="submission" date="2023-07" db="EMBL/GenBank/DDBJ databases">
        <title>Genomic Encyclopedia of Type Strains, Phase IV (KMG-IV): sequencing the most valuable type-strain genomes for metagenomic binning, comparative biology and taxonomic classification.</title>
        <authorList>
            <person name="Goeker M."/>
        </authorList>
    </citation>
    <scope>NUCLEOTIDE SEQUENCE [LARGE SCALE GENOMIC DNA]</scope>
    <source>
        <strain evidence="1 2">DSM 19922</strain>
    </source>
</reference>
<organism evidence="1 2">
    <name type="scientific">Azospirillum picis</name>
    <dbReference type="NCBI Taxonomy" id="488438"/>
    <lineage>
        <taxon>Bacteria</taxon>
        <taxon>Pseudomonadati</taxon>
        <taxon>Pseudomonadota</taxon>
        <taxon>Alphaproteobacteria</taxon>
        <taxon>Rhodospirillales</taxon>
        <taxon>Azospirillaceae</taxon>
        <taxon>Azospirillum</taxon>
    </lineage>
</organism>
<dbReference type="Gene3D" id="3.40.50.300">
    <property type="entry name" value="P-loop containing nucleotide triphosphate hydrolases"/>
    <property type="match status" value="1"/>
</dbReference>
<evidence type="ECO:0000313" key="1">
    <source>
        <dbReference type="EMBL" id="MDQ0536989.1"/>
    </source>
</evidence>